<dbReference type="Pfam" id="PF02538">
    <property type="entry name" value="Hydantoinase_B"/>
    <property type="match status" value="1"/>
</dbReference>
<dbReference type="PANTHER" id="PTHR11365">
    <property type="entry name" value="5-OXOPROLINASE RELATED"/>
    <property type="match status" value="1"/>
</dbReference>
<evidence type="ECO:0000259" key="2">
    <source>
        <dbReference type="Pfam" id="PF02538"/>
    </source>
</evidence>
<keyword evidence="4" id="KW-1185">Reference proteome</keyword>
<gene>
    <name evidence="3" type="ORF">WPS_30900</name>
</gene>
<organism evidence="3 4">
    <name type="scientific">Vulcanimicrobium alpinum</name>
    <dbReference type="NCBI Taxonomy" id="3016050"/>
    <lineage>
        <taxon>Bacteria</taxon>
        <taxon>Bacillati</taxon>
        <taxon>Vulcanimicrobiota</taxon>
        <taxon>Vulcanimicrobiia</taxon>
        <taxon>Vulcanimicrobiales</taxon>
        <taxon>Vulcanimicrobiaceae</taxon>
        <taxon>Vulcanimicrobium</taxon>
    </lineage>
</organism>
<dbReference type="GO" id="GO:0006749">
    <property type="term" value="P:glutathione metabolic process"/>
    <property type="evidence" value="ECO:0007669"/>
    <property type="project" value="TreeGrafter"/>
</dbReference>
<feature type="region of interest" description="Disordered" evidence="1">
    <location>
        <begin position="518"/>
        <end position="548"/>
    </location>
</feature>
<evidence type="ECO:0000256" key="1">
    <source>
        <dbReference type="SAM" id="MobiDB-lite"/>
    </source>
</evidence>
<dbReference type="KEGG" id="vab:WPS_30900"/>
<dbReference type="AlphaFoldDB" id="A0AAN2CAX4"/>
<dbReference type="PANTHER" id="PTHR11365:SF23">
    <property type="entry name" value="HYPOTHETICAL 5-OXOPROLINASE (EUROFUNG)-RELATED"/>
    <property type="match status" value="1"/>
</dbReference>
<dbReference type="InterPro" id="IPR045079">
    <property type="entry name" value="Oxoprolinase-like"/>
</dbReference>
<dbReference type="RefSeq" id="WP_317995377.1">
    <property type="nucleotide sequence ID" value="NZ_AP025523.1"/>
</dbReference>
<evidence type="ECO:0000313" key="4">
    <source>
        <dbReference type="Proteomes" id="UP001317532"/>
    </source>
</evidence>
<dbReference type="Proteomes" id="UP001317532">
    <property type="component" value="Chromosome"/>
</dbReference>
<proteinExistence type="predicted"/>
<reference evidence="3 4" key="1">
    <citation type="journal article" date="2022" name="ISME Commun">
        <title>Vulcanimicrobium alpinus gen. nov. sp. nov., the first cultivated representative of the candidate phylum 'Eremiobacterota', is a metabolically versatile aerobic anoxygenic phototroph.</title>
        <authorList>
            <person name="Yabe S."/>
            <person name="Muto K."/>
            <person name="Abe K."/>
            <person name="Yokota A."/>
            <person name="Staudigel H."/>
            <person name="Tebo B.M."/>
        </authorList>
    </citation>
    <scope>NUCLEOTIDE SEQUENCE [LARGE SCALE GENOMIC DNA]</scope>
    <source>
        <strain evidence="3 4">WC8-2</strain>
    </source>
</reference>
<name>A0AAN2CAX4_UNVUL</name>
<dbReference type="InterPro" id="IPR003692">
    <property type="entry name" value="Hydantoinase_B"/>
</dbReference>
<dbReference type="GO" id="GO:0005829">
    <property type="term" value="C:cytosol"/>
    <property type="evidence" value="ECO:0007669"/>
    <property type="project" value="TreeGrafter"/>
</dbReference>
<dbReference type="GO" id="GO:0017168">
    <property type="term" value="F:5-oxoprolinase (ATP-hydrolyzing) activity"/>
    <property type="evidence" value="ECO:0007669"/>
    <property type="project" value="TreeGrafter"/>
</dbReference>
<protein>
    <submittedName>
        <fullName evidence="3">5-oxoprolinase</fullName>
    </submittedName>
</protein>
<dbReference type="EMBL" id="AP025523">
    <property type="protein sequence ID" value="BDE07814.1"/>
    <property type="molecule type" value="Genomic_DNA"/>
</dbReference>
<feature type="compositionally biased region" description="Basic and acidic residues" evidence="1">
    <location>
        <begin position="528"/>
        <end position="542"/>
    </location>
</feature>
<sequence length="548" mass="57953">MNAAAVDPITAELVASALIYASEEMGIAVRDAAYSPNIKERLDHSCALFDARARLVAQAEHIPVHLGSLPWGLRRSLAWMAERGRTLAPGEMIVVNDPYLSGTHLNDVTVIRAIYHDGRLAGYAANKAHQTDVGGAVPGSMPPDARDLFAEGAVITPTLLMRGDRVADETVDLLMANSRTPEARAGDLRAQIAGNVVGERRFFELIDRYGIGVVDAALEKALDDGERRTRAALRALPDGVVVHEDVMEDERGEPSIVLRVRLEKQGDAIALDYDGTAPQRAMPLNSVYGVTLSGAYYALRAVTDPRIPMNDGSFRPITVRVPEGTLLNPRRPAPVSAGNVETSMRNADLVLGALARLAPGRVPAQSGGSMNNVMIGGLDGGGRSWAFYETNGCGMGARPDADGIDGIHVHMTNTLNTPIEAIERTMPMLITAYEFAETSAGDGEFRGGSGLVRAFALRDGSATASLLAERHAVRPHGAQGGGDGATGAHVLVGRDGSTRDLPAKTSVAMQPGDAIIVRTAGGGGYGDPQRRDPEARARDAADRIACAE</sequence>
<accession>A0AAN2CAX4</accession>
<evidence type="ECO:0000313" key="3">
    <source>
        <dbReference type="EMBL" id="BDE07814.1"/>
    </source>
</evidence>
<feature type="domain" description="Hydantoinase B/oxoprolinase" evidence="2">
    <location>
        <begin position="7"/>
        <end position="528"/>
    </location>
</feature>